<dbReference type="RefSeq" id="WP_094500983.1">
    <property type="nucleotide sequence ID" value="NZ_CAWNHI010000002.1"/>
</dbReference>
<dbReference type="Proteomes" id="UP000215148">
    <property type="component" value="Chromosome 2"/>
</dbReference>
<dbReference type="AlphaFoldDB" id="A0A223N1R9"/>
<keyword evidence="3" id="KW-1185">Reference proteome</keyword>
<name>A0A223N1R9_9VIBR</name>
<feature type="chain" id="PRO_5013324868" description="Lipoprotein" evidence="1">
    <location>
        <begin position="21"/>
        <end position="132"/>
    </location>
</feature>
<keyword evidence="1" id="KW-0732">Signal</keyword>
<feature type="signal peptide" evidence="1">
    <location>
        <begin position="1"/>
        <end position="20"/>
    </location>
</feature>
<dbReference type="EMBL" id="CP022742">
    <property type="protein sequence ID" value="ASU23673.1"/>
    <property type="molecule type" value="Genomic_DNA"/>
</dbReference>
<dbReference type="KEGG" id="vqi:CCZ37_13815"/>
<dbReference type="PROSITE" id="PS51257">
    <property type="entry name" value="PROKAR_LIPOPROTEIN"/>
    <property type="match status" value="1"/>
</dbReference>
<gene>
    <name evidence="2" type="ORF">CCZ37_13815</name>
</gene>
<protein>
    <recommendedName>
        <fullName evidence="4">Lipoprotein</fullName>
    </recommendedName>
</protein>
<sequence length="132" mass="14826">MKLFLVFIYSVFLFSSVACANINSLLEGQGYSEVFKNSFYQVYELGPNFNTDDYVFSYACGGGAICANIYDSQSKLFIDLPDNYIADSELEDFSLSFSKESSRLCISGESAYDSMIYNDTCYTYTAGELVRN</sequence>
<evidence type="ECO:0000313" key="3">
    <source>
        <dbReference type="Proteomes" id="UP000215148"/>
    </source>
</evidence>
<evidence type="ECO:0000313" key="2">
    <source>
        <dbReference type="EMBL" id="ASU23673.1"/>
    </source>
</evidence>
<evidence type="ECO:0008006" key="4">
    <source>
        <dbReference type="Google" id="ProtNLM"/>
    </source>
</evidence>
<reference evidence="2 3" key="1">
    <citation type="submission" date="2017-08" db="EMBL/GenBank/DDBJ databases">
        <title>The Vibrio qinghaiensis sp.-Q67 is a luminous bacteria isolated firstly from Qinghai lake, Qinghai province, China, which has been proved to be very sensitive to detect environmental and food pollutants. Therefore, complete genome analysis of V. qinghaiensis sp.-Q67 highlights the potential application of this strain on detection of hazards in the contaminated environments.</title>
        <authorList>
            <person name="Gong L."/>
        </authorList>
    </citation>
    <scope>NUCLEOTIDE SEQUENCE [LARGE SCALE GENOMIC DNA]</scope>
    <source>
        <strain evidence="2 3">Q67</strain>
    </source>
</reference>
<proteinExistence type="predicted"/>
<organism evidence="2 3">
    <name type="scientific">Vibrio qinghaiensis</name>
    <dbReference type="NCBI Taxonomy" id="2025808"/>
    <lineage>
        <taxon>Bacteria</taxon>
        <taxon>Pseudomonadati</taxon>
        <taxon>Pseudomonadota</taxon>
        <taxon>Gammaproteobacteria</taxon>
        <taxon>Vibrionales</taxon>
        <taxon>Vibrionaceae</taxon>
        <taxon>Vibrio</taxon>
    </lineage>
</organism>
<evidence type="ECO:0000256" key="1">
    <source>
        <dbReference type="SAM" id="SignalP"/>
    </source>
</evidence>
<accession>A0A223N1R9</accession>